<dbReference type="EMBL" id="GBXM01013510">
    <property type="protein sequence ID" value="JAH95067.1"/>
    <property type="molecule type" value="Transcribed_RNA"/>
</dbReference>
<organism evidence="1">
    <name type="scientific">Anguilla anguilla</name>
    <name type="common">European freshwater eel</name>
    <name type="synonym">Muraena anguilla</name>
    <dbReference type="NCBI Taxonomy" id="7936"/>
    <lineage>
        <taxon>Eukaryota</taxon>
        <taxon>Metazoa</taxon>
        <taxon>Chordata</taxon>
        <taxon>Craniata</taxon>
        <taxon>Vertebrata</taxon>
        <taxon>Euteleostomi</taxon>
        <taxon>Actinopterygii</taxon>
        <taxon>Neopterygii</taxon>
        <taxon>Teleostei</taxon>
        <taxon>Anguilliformes</taxon>
        <taxon>Anguillidae</taxon>
        <taxon>Anguilla</taxon>
    </lineage>
</organism>
<accession>A0A0E9WX53</accession>
<reference evidence="1" key="1">
    <citation type="submission" date="2014-11" db="EMBL/GenBank/DDBJ databases">
        <authorList>
            <person name="Amaro Gonzalez C."/>
        </authorList>
    </citation>
    <scope>NUCLEOTIDE SEQUENCE</scope>
</reference>
<reference evidence="1" key="2">
    <citation type="journal article" date="2015" name="Fish Shellfish Immunol.">
        <title>Early steps in the European eel (Anguilla anguilla)-Vibrio vulnificus interaction in the gills: Role of the RtxA13 toxin.</title>
        <authorList>
            <person name="Callol A."/>
            <person name="Pajuelo D."/>
            <person name="Ebbesson L."/>
            <person name="Teles M."/>
            <person name="MacKenzie S."/>
            <person name="Amaro C."/>
        </authorList>
    </citation>
    <scope>NUCLEOTIDE SEQUENCE</scope>
</reference>
<proteinExistence type="predicted"/>
<evidence type="ECO:0000313" key="1">
    <source>
        <dbReference type="EMBL" id="JAH95067.1"/>
    </source>
</evidence>
<protein>
    <submittedName>
        <fullName evidence="1">Uncharacterized protein</fullName>
    </submittedName>
</protein>
<name>A0A0E9WX53_ANGAN</name>
<sequence>MYLMPSDIPIKAEKSFLLFCLGFFFLSQMLLVQFICGVLCSCSPLSVLDLLQTVPLPESLERSPSLVPAKLTTTINRSADCRKC</sequence>
<dbReference type="AlphaFoldDB" id="A0A0E9WX53"/>